<keyword evidence="2" id="KW-0732">Signal</keyword>
<feature type="chain" id="PRO_5043418485" evidence="2">
    <location>
        <begin position="23"/>
        <end position="213"/>
    </location>
</feature>
<dbReference type="EMBL" id="JAAHCF010000110">
    <property type="protein sequence ID" value="KAK8148039.1"/>
    <property type="molecule type" value="Genomic_DNA"/>
</dbReference>
<organism evidence="3 4">
    <name type="scientific">Beauveria asiatica</name>
    <dbReference type="NCBI Taxonomy" id="1069075"/>
    <lineage>
        <taxon>Eukaryota</taxon>
        <taxon>Fungi</taxon>
        <taxon>Dikarya</taxon>
        <taxon>Ascomycota</taxon>
        <taxon>Pezizomycotina</taxon>
        <taxon>Sordariomycetes</taxon>
        <taxon>Hypocreomycetidae</taxon>
        <taxon>Hypocreales</taxon>
        <taxon>Cordycipitaceae</taxon>
        <taxon>Beauveria</taxon>
    </lineage>
</organism>
<protein>
    <submittedName>
        <fullName evidence="3">Uncharacterized protein</fullName>
    </submittedName>
</protein>
<sequence length="213" mass="23784">MKYSVALVSAFAAASMAGPVETRQNKKPFVERTRDDFFAKECRDGPHSPTSEFCLGTREYCMRKGYKSEGEPFDSVQDCFRSRETPAFQEPPSGKQRFDACATDSRYWGDLWMQTSEACLGTVEFCNQKIYEKDGEPFDSPEACVDSRKTPQSGANKEVSKGDDIRQKQAEFCTNNKLGLTEAACKILSAQCAFENQDATSFDAIAECVEDRA</sequence>
<gene>
    <name evidence="3" type="ORF">G3M48_000518</name>
</gene>
<evidence type="ECO:0000256" key="1">
    <source>
        <dbReference type="SAM" id="MobiDB-lite"/>
    </source>
</evidence>
<name>A0AAW0S1N0_9HYPO</name>
<evidence type="ECO:0000256" key="2">
    <source>
        <dbReference type="SAM" id="SignalP"/>
    </source>
</evidence>
<evidence type="ECO:0000313" key="3">
    <source>
        <dbReference type="EMBL" id="KAK8148039.1"/>
    </source>
</evidence>
<dbReference type="AlphaFoldDB" id="A0AAW0S1N0"/>
<reference evidence="3 4" key="1">
    <citation type="submission" date="2020-02" db="EMBL/GenBank/DDBJ databases">
        <title>Comparative genomics of the hypocrealean fungal genus Beauvera.</title>
        <authorList>
            <person name="Showalter D.N."/>
            <person name="Bushley K.E."/>
            <person name="Rehner S.A."/>
        </authorList>
    </citation>
    <scope>NUCLEOTIDE SEQUENCE [LARGE SCALE GENOMIC DNA]</scope>
    <source>
        <strain evidence="3 4">ARSEF4384</strain>
    </source>
</reference>
<evidence type="ECO:0000313" key="4">
    <source>
        <dbReference type="Proteomes" id="UP001397290"/>
    </source>
</evidence>
<dbReference type="Proteomes" id="UP001397290">
    <property type="component" value="Unassembled WGS sequence"/>
</dbReference>
<accession>A0AAW0S1N0</accession>
<feature type="region of interest" description="Disordered" evidence="1">
    <location>
        <begin position="141"/>
        <end position="163"/>
    </location>
</feature>
<keyword evidence="4" id="KW-1185">Reference proteome</keyword>
<feature type="signal peptide" evidence="2">
    <location>
        <begin position="1"/>
        <end position="22"/>
    </location>
</feature>
<proteinExistence type="predicted"/>
<comment type="caution">
    <text evidence="3">The sequence shown here is derived from an EMBL/GenBank/DDBJ whole genome shotgun (WGS) entry which is preliminary data.</text>
</comment>